<keyword evidence="3" id="KW-1185">Reference proteome</keyword>
<dbReference type="Gene3D" id="1.25.10.10">
    <property type="entry name" value="Leucine-rich Repeat Variant"/>
    <property type="match status" value="1"/>
</dbReference>
<reference evidence="2 3" key="1">
    <citation type="submission" date="2024-06" db="EMBL/GenBank/DDBJ databases">
        <title>The Natural Products Discovery Center: Release of the First 8490 Sequenced Strains for Exploring Actinobacteria Biosynthetic Diversity.</title>
        <authorList>
            <person name="Kalkreuter E."/>
            <person name="Kautsar S.A."/>
            <person name="Yang D."/>
            <person name="Bader C.D."/>
            <person name="Teijaro C.N."/>
            <person name="Fluegel L."/>
            <person name="Davis C.M."/>
            <person name="Simpson J.R."/>
            <person name="Lauterbach L."/>
            <person name="Steele A.D."/>
            <person name="Gui C."/>
            <person name="Meng S."/>
            <person name="Li G."/>
            <person name="Viehrig K."/>
            <person name="Ye F."/>
            <person name="Su P."/>
            <person name="Kiefer A.F."/>
            <person name="Nichols A."/>
            <person name="Cepeda A.J."/>
            <person name="Yan W."/>
            <person name="Fan B."/>
            <person name="Jiang Y."/>
            <person name="Adhikari A."/>
            <person name="Zheng C.-J."/>
            <person name="Schuster L."/>
            <person name="Cowan T.M."/>
            <person name="Smanski M.J."/>
            <person name="Chevrette M.G."/>
            <person name="De Carvalho L.P.S."/>
            <person name="Shen B."/>
        </authorList>
    </citation>
    <scope>NUCLEOTIDE SEQUENCE [LARGE SCALE GENOMIC DNA]</scope>
    <source>
        <strain evidence="2 3">NPDC038104</strain>
    </source>
</reference>
<proteinExistence type="predicted"/>
<feature type="region of interest" description="Disordered" evidence="1">
    <location>
        <begin position="80"/>
        <end position="102"/>
    </location>
</feature>
<name>A0ABV2YDZ2_9ACTN</name>
<evidence type="ECO:0000313" key="3">
    <source>
        <dbReference type="Proteomes" id="UP001550850"/>
    </source>
</evidence>
<accession>A0ABV2YDZ2</accession>
<organism evidence="2 3">
    <name type="scientific">Streptomyces fragilis</name>
    <dbReference type="NCBI Taxonomy" id="67301"/>
    <lineage>
        <taxon>Bacteria</taxon>
        <taxon>Bacillati</taxon>
        <taxon>Actinomycetota</taxon>
        <taxon>Actinomycetes</taxon>
        <taxon>Kitasatosporales</taxon>
        <taxon>Streptomycetaceae</taxon>
        <taxon>Streptomyces</taxon>
    </lineage>
</organism>
<sequence length="578" mass="62377">MRTYRLGPTQLYTPARRLLLGRRVEAAVGACRQAGDWLRLDGDVHRGTSTVTDRGRTRHNRIRVGFPRVDERETADWSRAPYWQAPGPDTGNGARPEGPSWSVPPTESEIVLCLAHADPRMRAAALALVEARALPEPVARLVVPLVLIRSADADERVRDLARAALAPRLREASEAELRELALLAVLMGARARGHWARDAILGPLGGPPAEALVQAANGGHGSRLAGLRAAAAHGQLTTAELWALAAQHPDESVRRWAVRTAADLALTSGQRTAVDDARSWLLRHLDTERAYGVRLETFAWAVRAGLLRAPDLADTAVGHAYRKLRRHGCDALLAHPDAHAHLDRLLAARDTYVRAAAVGRLRDAGRGDEVSRYLTDLSAAVRATACRDLRAAGGDPRAHYRALCADPAAVVPPAVIGLAEQGHQEDADLLHPLTRHPDPAVRARALSALRMLRALPDTALLPFADDPDPAVRATALTGMRESAALLRGQLHSRHERVRARVLDLLEWHRLNRADSCRCCGAPASTPVRRVAGPGVWRPGPAGSMPSMTARPDVTPFGAPFPSLRPPRQGTSGTSGTRP</sequence>
<feature type="compositionally biased region" description="Polar residues" evidence="1">
    <location>
        <begin position="568"/>
        <end position="578"/>
    </location>
</feature>
<gene>
    <name evidence="2" type="ORF">AB0E65_06965</name>
</gene>
<dbReference type="Proteomes" id="UP001550850">
    <property type="component" value="Unassembled WGS sequence"/>
</dbReference>
<dbReference type="InterPro" id="IPR016024">
    <property type="entry name" value="ARM-type_fold"/>
</dbReference>
<protein>
    <recommendedName>
        <fullName evidence="4">HEAT repeat domain-containing protein</fullName>
    </recommendedName>
</protein>
<dbReference type="EMBL" id="JBEZUR010000007">
    <property type="protein sequence ID" value="MEU3553950.1"/>
    <property type="molecule type" value="Genomic_DNA"/>
</dbReference>
<evidence type="ECO:0008006" key="4">
    <source>
        <dbReference type="Google" id="ProtNLM"/>
    </source>
</evidence>
<feature type="region of interest" description="Disordered" evidence="1">
    <location>
        <begin position="530"/>
        <end position="578"/>
    </location>
</feature>
<dbReference type="SUPFAM" id="SSF48371">
    <property type="entry name" value="ARM repeat"/>
    <property type="match status" value="1"/>
</dbReference>
<comment type="caution">
    <text evidence="2">The sequence shown here is derived from an EMBL/GenBank/DDBJ whole genome shotgun (WGS) entry which is preliminary data.</text>
</comment>
<evidence type="ECO:0000256" key="1">
    <source>
        <dbReference type="SAM" id="MobiDB-lite"/>
    </source>
</evidence>
<dbReference type="InterPro" id="IPR011989">
    <property type="entry name" value="ARM-like"/>
</dbReference>
<dbReference type="RefSeq" id="WP_108956078.1">
    <property type="nucleotide sequence ID" value="NZ_BEVZ01000007.1"/>
</dbReference>
<evidence type="ECO:0000313" key="2">
    <source>
        <dbReference type="EMBL" id="MEU3553950.1"/>
    </source>
</evidence>